<dbReference type="EMBL" id="AOIU01000028">
    <property type="protein sequence ID" value="ELZ24980.1"/>
    <property type="molecule type" value="Genomic_DNA"/>
</dbReference>
<dbReference type="Proteomes" id="UP000011626">
    <property type="component" value="Unassembled WGS sequence"/>
</dbReference>
<reference evidence="1 2" key="1">
    <citation type="journal article" date="2014" name="PLoS Genet.">
        <title>Phylogenetically driven sequencing of extremely halophilic archaea reveals strategies for static and dynamic osmo-response.</title>
        <authorList>
            <person name="Becker E.A."/>
            <person name="Seitzer P.M."/>
            <person name="Tritt A."/>
            <person name="Larsen D."/>
            <person name="Krusor M."/>
            <person name="Yao A.I."/>
            <person name="Wu D."/>
            <person name="Madern D."/>
            <person name="Eisen J.A."/>
            <person name="Darling A.E."/>
            <person name="Facciotti M.T."/>
        </authorList>
    </citation>
    <scope>NUCLEOTIDE SEQUENCE [LARGE SCALE GENOMIC DNA]</scope>
    <source>
        <strain evidence="1 2">2-9-1</strain>
    </source>
</reference>
<dbReference type="STRING" id="797114.C475_12105"/>
<dbReference type="AlphaFoldDB" id="M0CNZ2"/>
<sequence>MPSETSVTLSDRGKEVVTQDNEVVGEIAEVQEVESGSNRVFVEPDSDLSQSAMSRLGWTDRHEEGYELDPDRIGAVYEDQVRLEH</sequence>
<protein>
    <recommendedName>
        <fullName evidence="3">PRC-barrel domain-containing protein</fullName>
    </recommendedName>
</protein>
<keyword evidence="2" id="KW-1185">Reference proteome</keyword>
<proteinExistence type="predicted"/>
<evidence type="ECO:0000313" key="2">
    <source>
        <dbReference type="Proteomes" id="UP000011626"/>
    </source>
</evidence>
<accession>M0CNZ2</accession>
<evidence type="ECO:0000313" key="1">
    <source>
        <dbReference type="EMBL" id="ELZ24980.1"/>
    </source>
</evidence>
<gene>
    <name evidence="1" type="ORF">C475_12105</name>
</gene>
<dbReference type="RefSeq" id="WP_006884095.1">
    <property type="nucleotide sequence ID" value="NZ_AOIU01000028.1"/>
</dbReference>
<evidence type="ECO:0008006" key="3">
    <source>
        <dbReference type="Google" id="ProtNLM"/>
    </source>
</evidence>
<name>M0CNZ2_9EURY</name>
<organism evidence="1 2">
    <name type="scientific">Halosimplex carlsbadense 2-9-1</name>
    <dbReference type="NCBI Taxonomy" id="797114"/>
    <lineage>
        <taxon>Archaea</taxon>
        <taxon>Methanobacteriati</taxon>
        <taxon>Methanobacteriota</taxon>
        <taxon>Stenosarchaea group</taxon>
        <taxon>Halobacteria</taxon>
        <taxon>Halobacteriales</taxon>
        <taxon>Haloarculaceae</taxon>
        <taxon>Halosimplex</taxon>
    </lineage>
</organism>
<comment type="caution">
    <text evidence="1">The sequence shown here is derived from an EMBL/GenBank/DDBJ whole genome shotgun (WGS) entry which is preliminary data.</text>
</comment>